<dbReference type="InterPro" id="IPR036291">
    <property type="entry name" value="NAD(P)-bd_dom_sf"/>
</dbReference>
<proteinExistence type="inferred from homology"/>
<dbReference type="GO" id="GO:0016491">
    <property type="term" value="F:oxidoreductase activity"/>
    <property type="evidence" value="ECO:0007669"/>
    <property type="project" value="UniProtKB-KW"/>
</dbReference>
<dbReference type="SUPFAM" id="SSF51735">
    <property type="entry name" value="NAD(P)-binding Rossmann-fold domains"/>
    <property type="match status" value="1"/>
</dbReference>
<organism evidence="4 5">
    <name type="scientific">Xylaria hypoxylon</name>
    <dbReference type="NCBI Taxonomy" id="37992"/>
    <lineage>
        <taxon>Eukaryota</taxon>
        <taxon>Fungi</taxon>
        <taxon>Dikarya</taxon>
        <taxon>Ascomycota</taxon>
        <taxon>Pezizomycotina</taxon>
        <taxon>Sordariomycetes</taxon>
        <taxon>Xylariomycetidae</taxon>
        <taxon>Xylariales</taxon>
        <taxon>Xylariaceae</taxon>
        <taxon>Xylaria</taxon>
    </lineage>
</organism>
<comment type="similarity">
    <text evidence="1">Belongs to the short-chain dehydrogenases/reductases (SDR) family.</text>
</comment>
<dbReference type="PRINTS" id="PR00081">
    <property type="entry name" value="GDHRDH"/>
</dbReference>
<sequence length="296" mass="31303">MDVSTLFRVDDLVAVITGGGSGIGLVMSKALASAGAKVYILGRRVSTLEAAASSHPNIIPLVCDVSSKDSLQSAVDNITSSVGYVNLVVANAAMIGPFKSYDNSLSIQELRNKLFNEADMNEFTETMHVNVTGAYFTILAFLELLDAGNKNALKGGFGKPLREGSQVPLVQSQVIVTASISSYSREVASPLAYAASKAAVAHLSQHAATNLAPYQIRVNTLAPGWFDSEMAAPIMGSRDPETEGLDDPKFIPARRFGTEEEIAGMILYLASKAGAYCNGTILNFDGGRLAVIPSTY</sequence>
<dbReference type="Pfam" id="PF13561">
    <property type="entry name" value="adh_short_C2"/>
    <property type="match status" value="1"/>
</dbReference>
<dbReference type="PANTHER" id="PTHR43618">
    <property type="entry name" value="7-ALPHA-HYDROXYSTEROID DEHYDROGENASE"/>
    <property type="match status" value="1"/>
</dbReference>
<accession>A0A4Z0YUV9</accession>
<name>A0A4Z0YUV9_9PEZI</name>
<keyword evidence="2" id="KW-0521">NADP</keyword>
<dbReference type="PANTHER" id="PTHR43618:SF18">
    <property type="entry name" value="SHORT CHAIN DEHYDROGENASE_REDUCTASE FAMILY (AFU_ORTHOLOGUE AFUA_5G12480)"/>
    <property type="match status" value="1"/>
</dbReference>
<dbReference type="InterPro" id="IPR052178">
    <property type="entry name" value="Sec_Metab_Biosynth_SDR"/>
</dbReference>
<dbReference type="STRING" id="37992.A0A4Z0YUV9"/>
<dbReference type="CDD" id="cd05233">
    <property type="entry name" value="SDR_c"/>
    <property type="match status" value="1"/>
</dbReference>
<evidence type="ECO:0000256" key="2">
    <source>
        <dbReference type="ARBA" id="ARBA00022857"/>
    </source>
</evidence>
<protein>
    <submittedName>
        <fullName evidence="4">Uncharacterized protein</fullName>
    </submittedName>
</protein>
<dbReference type="Pfam" id="PF00106">
    <property type="entry name" value="adh_short"/>
    <property type="match status" value="1"/>
</dbReference>
<dbReference type="AlphaFoldDB" id="A0A4Z0YUV9"/>
<evidence type="ECO:0000313" key="4">
    <source>
        <dbReference type="EMBL" id="TGJ81256.1"/>
    </source>
</evidence>
<reference evidence="4 5" key="1">
    <citation type="submission" date="2019-03" db="EMBL/GenBank/DDBJ databases">
        <title>Draft genome sequence of Xylaria hypoxylon DSM 108379, a ubiquitous saprotrophic-parasitic fungi on hardwood.</title>
        <authorList>
            <person name="Buettner E."/>
            <person name="Leonhardt S."/>
            <person name="Gebauer A.M."/>
            <person name="Liers C."/>
            <person name="Hofrichter M."/>
            <person name="Kellner H."/>
        </authorList>
    </citation>
    <scope>NUCLEOTIDE SEQUENCE [LARGE SCALE GENOMIC DNA]</scope>
    <source>
        <strain evidence="4 5">DSM 108379</strain>
    </source>
</reference>
<dbReference type="Gene3D" id="3.40.50.720">
    <property type="entry name" value="NAD(P)-binding Rossmann-like Domain"/>
    <property type="match status" value="1"/>
</dbReference>
<keyword evidence="3" id="KW-0560">Oxidoreductase</keyword>
<evidence type="ECO:0000256" key="3">
    <source>
        <dbReference type="ARBA" id="ARBA00023002"/>
    </source>
</evidence>
<dbReference type="InterPro" id="IPR002347">
    <property type="entry name" value="SDR_fam"/>
</dbReference>
<dbReference type="Proteomes" id="UP000297716">
    <property type="component" value="Unassembled WGS sequence"/>
</dbReference>
<keyword evidence="5" id="KW-1185">Reference proteome</keyword>
<comment type="caution">
    <text evidence="4">The sequence shown here is derived from an EMBL/GenBank/DDBJ whole genome shotgun (WGS) entry which is preliminary data.</text>
</comment>
<dbReference type="OrthoDB" id="2962696at2759"/>
<gene>
    <name evidence="4" type="ORF">E0Z10_g7512</name>
</gene>
<evidence type="ECO:0000313" key="5">
    <source>
        <dbReference type="Proteomes" id="UP000297716"/>
    </source>
</evidence>
<dbReference type="EMBL" id="SKBN01000178">
    <property type="protein sequence ID" value="TGJ81256.1"/>
    <property type="molecule type" value="Genomic_DNA"/>
</dbReference>
<evidence type="ECO:0000256" key="1">
    <source>
        <dbReference type="ARBA" id="ARBA00006484"/>
    </source>
</evidence>